<reference evidence="3" key="1">
    <citation type="submission" date="2023-03" db="EMBL/GenBank/DDBJ databases">
        <title>Massive genome expansion in bonnet fungi (Mycena s.s.) driven by repeated elements and novel gene families across ecological guilds.</title>
        <authorList>
            <consortium name="Lawrence Berkeley National Laboratory"/>
            <person name="Harder C.B."/>
            <person name="Miyauchi S."/>
            <person name="Viragh M."/>
            <person name="Kuo A."/>
            <person name="Thoen E."/>
            <person name="Andreopoulos B."/>
            <person name="Lu D."/>
            <person name="Skrede I."/>
            <person name="Drula E."/>
            <person name="Henrissat B."/>
            <person name="Morin E."/>
            <person name="Kohler A."/>
            <person name="Barry K."/>
            <person name="LaButti K."/>
            <person name="Morin E."/>
            <person name="Salamov A."/>
            <person name="Lipzen A."/>
            <person name="Mereny Z."/>
            <person name="Hegedus B."/>
            <person name="Baldrian P."/>
            <person name="Stursova M."/>
            <person name="Weitz H."/>
            <person name="Taylor A."/>
            <person name="Grigoriev I.V."/>
            <person name="Nagy L.G."/>
            <person name="Martin F."/>
            <person name="Kauserud H."/>
        </authorList>
    </citation>
    <scope>NUCLEOTIDE SEQUENCE</scope>
    <source>
        <strain evidence="3">CBHHK182m</strain>
    </source>
</reference>
<feature type="compositionally biased region" description="Basic and acidic residues" evidence="1">
    <location>
        <begin position="245"/>
        <end position="255"/>
    </location>
</feature>
<feature type="domain" description="BHLH" evidence="2">
    <location>
        <begin position="145"/>
        <end position="215"/>
    </location>
</feature>
<dbReference type="PANTHER" id="PTHR47336:SF2">
    <property type="entry name" value="TRANSCRIPTION FACTOR HMS1-RELATED"/>
    <property type="match status" value="1"/>
</dbReference>
<evidence type="ECO:0000313" key="4">
    <source>
        <dbReference type="Proteomes" id="UP001215598"/>
    </source>
</evidence>
<keyword evidence="4" id="KW-1185">Reference proteome</keyword>
<gene>
    <name evidence="3" type="ORF">B0H16DRAFT_1481478</name>
</gene>
<feature type="region of interest" description="Disordered" evidence="1">
    <location>
        <begin position="33"/>
        <end position="72"/>
    </location>
</feature>
<accession>A0AAD7GYA2</accession>
<dbReference type="InterPro" id="IPR011598">
    <property type="entry name" value="bHLH_dom"/>
</dbReference>
<proteinExistence type="predicted"/>
<feature type="compositionally biased region" description="Acidic residues" evidence="1">
    <location>
        <begin position="256"/>
        <end position="272"/>
    </location>
</feature>
<dbReference type="AlphaFoldDB" id="A0AAD7GYA2"/>
<dbReference type="PANTHER" id="PTHR47336">
    <property type="entry name" value="TRANSCRIPTION FACTOR HMS1-RELATED"/>
    <property type="match status" value="1"/>
</dbReference>
<sequence>MGPCLSSLTHLSASSLPALPLLRTRWIRGPVPAALRPESESGGSTSSSSPRCPCVPCPSTPATPPPTDDPTAELATRVRKNAGVVLAVQIGSEPQYQPHQPSAFMPACPSYPTPNSAATAFATAPVAPSAPPMPSTPVQSATHSRPKTSHTTIERRYRTNLNARIQPGGAAIKAGDASDPEDHIDARGFVDGVNIARKCSKANVLGKAVEYIRVLKNREKRLTRELEGLKILLRGLVGGTELLGEWEREGERDEVSVEDDTDEDEGGESDDEGGGRGRKRKKAKVAVEPAPKVQVERKPAAPVQEGEKKRGRPRKIVPLLASDCVHKVHLQHPPPSLLTRYSLPVGQHGIGGKGKEASSPSLSFPAVVPHVVVPFGSPAIASPLRTRAVESSTPQGMHIPYACPACCARPHPPRVRLRPYPPSPMPSPPFPALMHNATLPSRVQLALGSDATHAHTHVVCVRVESPCSSPGPSHFSPPFPPFPAAPARTVESSADCTKLDSAVVQLRMHMPSLNKFDIFKIPV</sequence>
<feature type="compositionally biased region" description="Pro residues" evidence="1">
    <location>
        <begin position="56"/>
        <end position="68"/>
    </location>
</feature>
<dbReference type="InterPro" id="IPR052099">
    <property type="entry name" value="Regulatory_TF_Diverse"/>
</dbReference>
<dbReference type="InterPro" id="IPR036638">
    <property type="entry name" value="HLH_DNA-bd_sf"/>
</dbReference>
<comment type="caution">
    <text evidence="3">The sequence shown here is derived from an EMBL/GenBank/DDBJ whole genome shotgun (WGS) entry which is preliminary data.</text>
</comment>
<dbReference type="Gene3D" id="4.10.280.10">
    <property type="entry name" value="Helix-loop-helix DNA-binding domain"/>
    <property type="match status" value="1"/>
</dbReference>
<dbReference type="PROSITE" id="PS50888">
    <property type="entry name" value="BHLH"/>
    <property type="match status" value="1"/>
</dbReference>
<dbReference type="Proteomes" id="UP001215598">
    <property type="component" value="Unassembled WGS sequence"/>
</dbReference>
<evidence type="ECO:0000313" key="3">
    <source>
        <dbReference type="EMBL" id="KAJ7707949.1"/>
    </source>
</evidence>
<feature type="compositionally biased region" description="Low complexity" evidence="1">
    <location>
        <begin position="40"/>
        <end position="52"/>
    </location>
</feature>
<organism evidence="3 4">
    <name type="scientific">Mycena metata</name>
    <dbReference type="NCBI Taxonomy" id="1033252"/>
    <lineage>
        <taxon>Eukaryota</taxon>
        <taxon>Fungi</taxon>
        <taxon>Dikarya</taxon>
        <taxon>Basidiomycota</taxon>
        <taxon>Agaricomycotina</taxon>
        <taxon>Agaricomycetes</taxon>
        <taxon>Agaricomycetidae</taxon>
        <taxon>Agaricales</taxon>
        <taxon>Marasmiineae</taxon>
        <taxon>Mycenaceae</taxon>
        <taxon>Mycena</taxon>
    </lineage>
</organism>
<feature type="region of interest" description="Disordered" evidence="1">
    <location>
        <begin position="245"/>
        <end position="314"/>
    </location>
</feature>
<name>A0AAD7GYA2_9AGAR</name>
<evidence type="ECO:0000256" key="1">
    <source>
        <dbReference type="SAM" id="MobiDB-lite"/>
    </source>
</evidence>
<dbReference type="GO" id="GO:0046983">
    <property type="term" value="F:protein dimerization activity"/>
    <property type="evidence" value="ECO:0007669"/>
    <property type="project" value="InterPro"/>
</dbReference>
<dbReference type="EMBL" id="JARKIB010000439">
    <property type="protein sequence ID" value="KAJ7707949.1"/>
    <property type="molecule type" value="Genomic_DNA"/>
</dbReference>
<evidence type="ECO:0000259" key="2">
    <source>
        <dbReference type="PROSITE" id="PS50888"/>
    </source>
</evidence>
<dbReference type="SUPFAM" id="SSF47459">
    <property type="entry name" value="HLH, helix-loop-helix DNA-binding domain"/>
    <property type="match status" value="1"/>
</dbReference>
<feature type="region of interest" description="Disordered" evidence="1">
    <location>
        <begin position="126"/>
        <end position="152"/>
    </location>
</feature>
<protein>
    <recommendedName>
        <fullName evidence="2">BHLH domain-containing protein</fullName>
    </recommendedName>
</protein>